<gene>
    <name evidence="2" type="ORF">GJQ57_12565</name>
</gene>
<dbReference type="RefSeq" id="WP_154207042.1">
    <property type="nucleotide sequence ID" value="NZ_WJYN01000004.1"/>
</dbReference>
<evidence type="ECO:0000259" key="1">
    <source>
        <dbReference type="Pfam" id="PF21446"/>
    </source>
</evidence>
<accession>A0A7X2HMZ0</accession>
<proteinExistence type="predicted"/>
<feature type="domain" description="Long-tail fiber proximal subunit trimerization" evidence="1">
    <location>
        <begin position="310"/>
        <end position="376"/>
    </location>
</feature>
<comment type="caution">
    <text evidence="2">The sequence shown here is derived from an EMBL/GenBank/DDBJ whole genome shotgun (WGS) entry which is preliminary data.</text>
</comment>
<name>A0A7X2HMZ0_RALPI</name>
<dbReference type="EMBL" id="WJYN01000004">
    <property type="protein sequence ID" value="MRS99477.1"/>
    <property type="molecule type" value="Genomic_DNA"/>
</dbReference>
<protein>
    <recommendedName>
        <fullName evidence="1">Long-tail fiber proximal subunit trimerization domain-containing protein</fullName>
    </recommendedName>
</protein>
<reference evidence="2 3" key="1">
    <citation type="submission" date="2019-11" db="EMBL/GenBank/DDBJ databases">
        <title>Phenotypic characterization of an OXA-22 and OXA-60 co-producing Ralstonia pickettii clinical strain.</title>
        <authorList>
            <person name="He F."/>
        </authorList>
    </citation>
    <scope>NUCLEOTIDE SEQUENCE [LARGE SCALE GENOMIC DNA]</scope>
    <source>
        <strain evidence="2 3">PSLESD1</strain>
    </source>
</reference>
<dbReference type="InterPro" id="IPR048390">
    <property type="entry name" value="Gp34_trimer"/>
</dbReference>
<organism evidence="2 3">
    <name type="scientific">Ralstonia pickettii</name>
    <name type="common">Burkholderia pickettii</name>
    <dbReference type="NCBI Taxonomy" id="329"/>
    <lineage>
        <taxon>Bacteria</taxon>
        <taxon>Pseudomonadati</taxon>
        <taxon>Pseudomonadota</taxon>
        <taxon>Betaproteobacteria</taxon>
        <taxon>Burkholderiales</taxon>
        <taxon>Burkholderiaceae</taxon>
        <taxon>Ralstonia</taxon>
    </lineage>
</organism>
<dbReference type="AlphaFoldDB" id="A0A7X2HMZ0"/>
<evidence type="ECO:0000313" key="2">
    <source>
        <dbReference type="EMBL" id="MRS99477.1"/>
    </source>
</evidence>
<dbReference type="Proteomes" id="UP000441032">
    <property type="component" value="Unassembled WGS sequence"/>
</dbReference>
<dbReference type="Pfam" id="PF21446">
    <property type="entry name" value="Gp34_trimer"/>
    <property type="match status" value="1"/>
</dbReference>
<evidence type="ECO:0000313" key="3">
    <source>
        <dbReference type="Proteomes" id="UP000441032"/>
    </source>
</evidence>
<sequence>MPNEHKRLATISGETIAADAVHATIRDDSADQYTTYGFGLYLDNGVLLGTYCQDTPIMEKAPVAILLLAVDMVFKQLDVTALSFGDAAFTNPPATTERQGVVELATDEETSAGEDGSRAVTPAGLARALAPKAPLDSPHFSGAAYISGVPTEKNAQLTLMGASGALGMESKLRFFATFGGGTADTGTRPVASLRAGFDRGVWGTEYLDFYLNNANNDSHSDANQHRVLRLTATAAAVKGNLSVAGVTSFGSRAAAAWINTDDTTAYLYGSKNVSVGAAEGQLGLIAGNALRVSIMPSGRVLVGSGADDGTNQLQVDGTASASGGLQSKGMDTGGANFRAVSGSTYGVMLRNDGDSAYLLQTAKNDPYGQWNGYRPFAWGLRDGYVRIDASGSGTEFGGPVIVNHSKPLAVRGSAGTQRELQFQTDGTTRWKIIADSSDEAGDNAGTDLYIQSLTDGGKWLSNPLKIARKSGRVTIANGMDVGGSLNVDGKPVWHAGNLPNPLTTDGGWLAENGRLNFGVGYGRCPLQVSPNGTDSIGGAFTEWNNTRSPALQIDCPSNVSAYMGIRWTQWGKRHLAAIDCYAGGSDASLPYISMHVGTCVNAFKFSGNGDFEARGAIYAGGGGGVLAGNGNVYMSWAGMWLSDYLSNLNNGKAATGASCQWNSGIVEFGAVPTGERAGVADLPAPYVLVGLRNAFYLLYLRAVHLRNQ</sequence>